<dbReference type="Pfam" id="PF00528">
    <property type="entry name" value="BPD_transp_1"/>
    <property type="match status" value="1"/>
</dbReference>
<feature type="transmembrane region" description="Helical" evidence="7">
    <location>
        <begin position="39"/>
        <end position="59"/>
    </location>
</feature>
<evidence type="ECO:0000256" key="6">
    <source>
        <dbReference type="ARBA" id="ARBA00023136"/>
    </source>
</evidence>
<evidence type="ECO:0000256" key="4">
    <source>
        <dbReference type="ARBA" id="ARBA00022692"/>
    </source>
</evidence>
<dbReference type="PROSITE" id="PS50928">
    <property type="entry name" value="ABC_TM1"/>
    <property type="match status" value="1"/>
</dbReference>
<feature type="transmembrane region" description="Helical" evidence="7">
    <location>
        <begin position="106"/>
        <end position="131"/>
    </location>
</feature>
<comment type="similarity">
    <text evidence="7">Belongs to the binding-protein-dependent transport system permease family.</text>
</comment>
<evidence type="ECO:0000313" key="10">
    <source>
        <dbReference type="Proteomes" id="UP000010146"/>
    </source>
</evidence>
<protein>
    <submittedName>
        <fullName evidence="9">ABC-type dipeptide/oligopeptide/nickel transport system, permease component</fullName>
    </submittedName>
</protein>
<dbReference type="GO" id="GO:0005886">
    <property type="term" value="C:plasma membrane"/>
    <property type="evidence" value="ECO:0007669"/>
    <property type="project" value="UniProtKB-SubCell"/>
</dbReference>
<dbReference type="InterPro" id="IPR035906">
    <property type="entry name" value="MetI-like_sf"/>
</dbReference>
<dbReference type="SUPFAM" id="SSF161098">
    <property type="entry name" value="MetI-like"/>
    <property type="match status" value="1"/>
</dbReference>
<dbReference type="PANTHER" id="PTHR43386:SF1">
    <property type="entry name" value="D,D-DIPEPTIDE TRANSPORT SYSTEM PERMEASE PROTEIN DDPC-RELATED"/>
    <property type="match status" value="1"/>
</dbReference>
<dbReference type="InterPro" id="IPR025966">
    <property type="entry name" value="OppC_N"/>
</dbReference>
<reference evidence="9 10" key="1">
    <citation type="submission" date="2008-07" db="EMBL/GenBank/DDBJ databases">
        <authorList>
            <person name="Gonzalez J."/>
            <person name="Sokolova T."/>
            <person name="Ferriera S."/>
            <person name="Johnson J."/>
            <person name="Kravitz S."/>
            <person name="Beeson K."/>
            <person name="Sutton G."/>
            <person name="Rogers Y.-H."/>
            <person name="Friedman R."/>
            <person name="Frazier M."/>
            <person name="Venter J.C."/>
        </authorList>
    </citation>
    <scope>NUCLEOTIDE SEQUENCE [LARGE SCALE GENOMIC DNA]</scope>
    <source>
        <strain evidence="9 10">DSM 12653</strain>
    </source>
</reference>
<keyword evidence="2 7" id="KW-0813">Transport</keyword>
<feature type="transmembrane region" description="Helical" evidence="7">
    <location>
        <begin position="271"/>
        <end position="293"/>
    </location>
</feature>
<reference evidence="10" key="3">
    <citation type="submission" date="2015-02" db="EMBL/GenBank/DDBJ databases">
        <title>Genome analysis of three genomes within the thermophilic hydrogenogenic bacterial species Caldanaerobacter subterraneus.</title>
        <authorList>
            <person name="Sant'Anna F.H."/>
            <person name="Lebedinsky A."/>
            <person name="Sokolova T."/>
            <person name="Robb F.T."/>
            <person name="Gonzalez J.M."/>
        </authorList>
    </citation>
    <scope>NUCLEOTIDE SEQUENCE [LARGE SCALE GENOMIC DNA]</scope>
    <source>
        <strain evidence="10">DSM 12653</strain>
    </source>
</reference>
<proteinExistence type="inferred from homology"/>
<feature type="transmembrane region" description="Helical" evidence="7">
    <location>
        <begin position="143"/>
        <end position="161"/>
    </location>
</feature>
<sequence>MTIKNGIVPAKYYEVSYKKSNLITNLLSLLGKIKKHPTALIGMLTIIAYILMAVFAPFISPYSVKYSDLSARLLSPVWSGGTWAHPLGTDQVGRDLLTQIIYGSRISILVGFLTVLISASIGTFLGAIAGYYRGTVDTVISRFADFLLSFPFLIFAVGVMAVLGPGFWNLILALTFKSWVEFFRLVRGEVLEEKNKEYVEAAQALGRSDGAIIVSEILPNIFQSIFVLATLRMGYMIIMEASLSYLGLGVPPDIPTWGSLINSGRNHIFDAYWISTLPGIALVILVLSINLFGEGLRDILDPRLKVEGSE</sequence>
<dbReference type="Pfam" id="PF12911">
    <property type="entry name" value="OppC_N"/>
    <property type="match status" value="1"/>
</dbReference>
<dbReference type="AlphaFoldDB" id="A0A0F5PMT9"/>
<keyword evidence="5 7" id="KW-1133">Transmembrane helix</keyword>
<keyword evidence="6 7" id="KW-0472">Membrane</keyword>
<evidence type="ECO:0000313" key="9">
    <source>
        <dbReference type="EMBL" id="KKC29159.1"/>
    </source>
</evidence>
<name>A0A0F5PMT9_9THEO</name>
<gene>
    <name evidence="9" type="ORF">CDSM653_01775</name>
</gene>
<dbReference type="CDD" id="cd06261">
    <property type="entry name" value="TM_PBP2"/>
    <property type="match status" value="1"/>
</dbReference>
<dbReference type="RefSeq" id="WP_011026067.1">
    <property type="nucleotide sequence ID" value="NZ_ABXP02000104.1"/>
</dbReference>
<evidence type="ECO:0000259" key="8">
    <source>
        <dbReference type="PROSITE" id="PS50928"/>
    </source>
</evidence>
<evidence type="ECO:0000256" key="7">
    <source>
        <dbReference type="RuleBase" id="RU363032"/>
    </source>
</evidence>
<dbReference type="InterPro" id="IPR000515">
    <property type="entry name" value="MetI-like"/>
</dbReference>
<dbReference type="InterPro" id="IPR050366">
    <property type="entry name" value="BP-dependent_transpt_permease"/>
</dbReference>
<reference evidence="9 10" key="2">
    <citation type="journal article" date="2015" name="BMC Genomics">
        <title>Analysis of three genomes within the thermophilic bacterial species Caldanaerobacter subterraneus with a focus on carbon monoxide dehydrogenase evolution and hydrolase diversity.</title>
        <authorList>
            <person name="Sant'Anna F.H."/>
            <person name="Lebedinsky A.V."/>
            <person name="Sokolova T.G."/>
            <person name="Robb F.T."/>
            <person name="Gonzalez J.M."/>
        </authorList>
    </citation>
    <scope>NUCLEOTIDE SEQUENCE [LARGE SCALE GENOMIC DNA]</scope>
    <source>
        <strain evidence="9 10">DSM 12653</strain>
    </source>
</reference>
<comment type="caution">
    <text evidence="9">The sequence shown here is derived from an EMBL/GenBank/DDBJ whole genome shotgun (WGS) entry which is preliminary data.</text>
</comment>
<keyword evidence="4 7" id="KW-0812">Transmembrane</keyword>
<evidence type="ECO:0000256" key="5">
    <source>
        <dbReference type="ARBA" id="ARBA00022989"/>
    </source>
</evidence>
<evidence type="ECO:0000256" key="1">
    <source>
        <dbReference type="ARBA" id="ARBA00004651"/>
    </source>
</evidence>
<dbReference type="Proteomes" id="UP000010146">
    <property type="component" value="Unassembled WGS sequence"/>
</dbReference>
<dbReference type="EMBL" id="ABXP02000104">
    <property type="protein sequence ID" value="KKC29159.1"/>
    <property type="molecule type" value="Genomic_DNA"/>
</dbReference>
<comment type="subcellular location">
    <subcellularLocation>
        <location evidence="1 7">Cell membrane</location>
        <topology evidence="1 7">Multi-pass membrane protein</topology>
    </subcellularLocation>
</comment>
<dbReference type="Gene3D" id="1.10.3720.10">
    <property type="entry name" value="MetI-like"/>
    <property type="match status" value="1"/>
</dbReference>
<dbReference type="PANTHER" id="PTHR43386">
    <property type="entry name" value="OLIGOPEPTIDE TRANSPORT SYSTEM PERMEASE PROTEIN APPC"/>
    <property type="match status" value="1"/>
</dbReference>
<organism evidence="9 10">
    <name type="scientific">Caldanaerobacter subterraneus subsp. pacificus DSM 12653</name>
    <dbReference type="NCBI Taxonomy" id="391606"/>
    <lineage>
        <taxon>Bacteria</taxon>
        <taxon>Bacillati</taxon>
        <taxon>Bacillota</taxon>
        <taxon>Clostridia</taxon>
        <taxon>Thermoanaerobacterales</taxon>
        <taxon>Thermoanaerobacteraceae</taxon>
        <taxon>Caldanaerobacter</taxon>
    </lineage>
</organism>
<feature type="domain" description="ABC transmembrane type-1" evidence="8">
    <location>
        <begin position="104"/>
        <end position="293"/>
    </location>
</feature>
<evidence type="ECO:0000256" key="3">
    <source>
        <dbReference type="ARBA" id="ARBA00022475"/>
    </source>
</evidence>
<evidence type="ECO:0000256" key="2">
    <source>
        <dbReference type="ARBA" id="ARBA00022448"/>
    </source>
</evidence>
<dbReference type="GO" id="GO:0055085">
    <property type="term" value="P:transmembrane transport"/>
    <property type="evidence" value="ECO:0007669"/>
    <property type="project" value="InterPro"/>
</dbReference>
<accession>A0A0F5PMT9</accession>
<keyword evidence="3" id="KW-1003">Cell membrane</keyword>